<keyword evidence="2" id="KW-1185">Reference proteome</keyword>
<organism evidence="1 2">
    <name type="scientific">Aureobasidium pullulans EXF-150</name>
    <dbReference type="NCBI Taxonomy" id="1043002"/>
    <lineage>
        <taxon>Eukaryota</taxon>
        <taxon>Fungi</taxon>
        <taxon>Dikarya</taxon>
        <taxon>Ascomycota</taxon>
        <taxon>Pezizomycotina</taxon>
        <taxon>Dothideomycetes</taxon>
        <taxon>Dothideomycetidae</taxon>
        <taxon>Dothideales</taxon>
        <taxon>Saccotheciaceae</taxon>
        <taxon>Aureobasidium</taxon>
    </lineage>
</organism>
<evidence type="ECO:0000313" key="2">
    <source>
        <dbReference type="Proteomes" id="UP000030706"/>
    </source>
</evidence>
<name>A0A074XNT2_AURPU</name>
<dbReference type="AlphaFoldDB" id="A0A074XNT2"/>
<protein>
    <submittedName>
        <fullName evidence="1">Uncharacterized protein</fullName>
    </submittedName>
</protein>
<dbReference type="Proteomes" id="UP000030706">
    <property type="component" value="Unassembled WGS sequence"/>
</dbReference>
<dbReference type="RefSeq" id="XP_029763347.1">
    <property type="nucleotide sequence ID" value="XM_029899058.1"/>
</dbReference>
<dbReference type="GeneID" id="40741364"/>
<dbReference type="HOGENOM" id="CLU_2061056_0_0_1"/>
<gene>
    <name evidence="1" type="ORF">M438DRAFT_163092</name>
</gene>
<dbReference type="EMBL" id="KL584977">
    <property type="protein sequence ID" value="KEQ87160.1"/>
    <property type="molecule type" value="Genomic_DNA"/>
</dbReference>
<proteinExistence type="predicted"/>
<reference evidence="1 2" key="1">
    <citation type="journal article" date="2014" name="BMC Genomics">
        <title>Genome sequencing of four Aureobasidium pullulans varieties: biotechnological potential, stress tolerance, and description of new species.</title>
        <authorList>
            <person name="Gostin Ar C."/>
            <person name="Ohm R.A."/>
            <person name="Kogej T."/>
            <person name="Sonjak S."/>
            <person name="Turk M."/>
            <person name="Zajc J."/>
            <person name="Zalar P."/>
            <person name="Grube M."/>
            <person name="Sun H."/>
            <person name="Han J."/>
            <person name="Sharma A."/>
            <person name="Chiniquy J."/>
            <person name="Ngan C.Y."/>
            <person name="Lipzen A."/>
            <person name="Barry K."/>
            <person name="Grigoriev I.V."/>
            <person name="Gunde-Cimerman N."/>
        </authorList>
    </citation>
    <scope>NUCLEOTIDE SEQUENCE [LARGE SCALE GENOMIC DNA]</scope>
    <source>
        <strain evidence="1 2">EXF-150</strain>
    </source>
</reference>
<sequence>MPAKQIECTDGVVLDRASYLLDHYTRFYCSRPLHPLSSMSFEHSYTEGSVTFPAVNPCSIHLTRYLILSAKAFLNGDRAQNHRASVLVGITLLKVVLCIALEGSIIEEGRSGNGHPSKD</sequence>
<evidence type="ECO:0000313" key="1">
    <source>
        <dbReference type="EMBL" id="KEQ87160.1"/>
    </source>
</evidence>
<accession>A0A074XNT2</accession>